<gene>
    <name evidence="9" type="ORF">ACFQZQ_03800</name>
</gene>
<keyword evidence="5" id="KW-0418">Kinase</keyword>
<dbReference type="Pfam" id="PF00512">
    <property type="entry name" value="HisKA"/>
    <property type="match status" value="1"/>
</dbReference>
<dbReference type="EMBL" id="JBHTIH010000002">
    <property type="protein sequence ID" value="MFD0738410.1"/>
    <property type="molecule type" value="Genomic_DNA"/>
</dbReference>
<dbReference type="PANTHER" id="PTHR43047:SF72">
    <property type="entry name" value="OSMOSENSING HISTIDINE PROTEIN KINASE SLN1"/>
    <property type="match status" value="1"/>
</dbReference>
<dbReference type="SUPFAM" id="SSF47384">
    <property type="entry name" value="Homodimeric domain of signal transducing histidine kinase"/>
    <property type="match status" value="1"/>
</dbReference>
<keyword evidence="4" id="KW-0808">Transferase</keyword>
<dbReference type="CDD" id="cd00082">
    <property type="entry name" value="HisKA"/>
    <property type="match status" value="1"/>
</dbReference>
<dbReference type="Proteomes" id="UP001597090">
    <property type="component" value="Unassembled WGS sequence"/>
</dbReference>
<keyword evidence="3 6" id="KW-0597">Phosphoprotein</keyword>
<dbReference type="PRINTS" id="PR00344">
    <property type="entry name" value="BCTRLSENSOR"/>
</dbReference>
<dbReference type="SMART" id="SM00388">
    <property type="entry name" value="HisKA"/>
    <property type="match status" value="1"/>
</dbReference>
<accession>A0ABW2YJC6</accession>
<dbReference type="InterPro" id="IPR036890">
    <property type="entry name" value="HATPase_C_sf"/>
</dbReference>
<protein>
    <recommendedName>
        <fullName evidence="2">histidine kinase</fullName>
        <ecNumber evidence="2">2.7.13.3</ecNumber>
    </recommendedName>
</protein>
<evidence type="ECO:0000256" key="3">
    <source>
        <dbReference type="ARBA" id="ARBA00022553"/>
    </source>
</evidence>
<dbReference type="CDD" id="cd17580">
    <property type="entry name" value="REC_2_DhkD-like"/>
    <property type="match status" value="1"/>
</dbReference>
<dbReference type="InterPro" id="IPR036097">
    <property type="entry name" value="HisK_dim/P_sf"/>
</dbReference>
<evidence type="ECO:0000313" key="9">
    <source>
        <dbReference type="EMBL" id="MFD0738410.1"/>
    </source>
</evidence>
<dbReference type="Pfam" id="PF02518">
    <property type="entry name" value="HATPase_c"/>
    <property type="match status" value="1"/>
</dbReference>
<dbReference type="Gene3D" id="3.40.50.2300">
    <property type="match status" value="2"/>
</dbReference>
<dbReference type="Gene3D" id="3.30.565.10">
    <property type="entry name" value="Histidine kinase-like ATPase, C-terminal domain"/>
    <property type="match status" value="1"/>
</dbReference>
<feature type="domain" description="Histidine kinase" evidence="7">
    <location>
        <begin position="166"/>
        <end position="384"/>
    </location>
</feature>
<dbReference type="SMART" id="SM00387">
    <property type="entry name" value="HATPase_c"/>
    <property type="match status" value="1"/>
</dbReference>
<dbReference type="SUPFAM" id="SSF55874">
    <property type="entry name" value="ATPase domain of HSP90 chaperone/DNA topoisomerase II/histidine kinase"/>
    <property type="match status" value="1"/>
</dbReference>
<sequence length="539" mass="58287">MNGAIENPWPSRVLLLLGTHRDAALTAEILEKNGLSAFTCDNPGMLGEQLASGAGAVMVAEEWLPQGAQATLMQALERQPRWSDLPIMVLTRSGADSQQAGDALAHLGNVTLIERPLRLAALVSTVRSALRGRERQYQIRTHLDDLAQARDAVAETARHKDEFLAMLGHELRNPLAPIRNALHLLGTDGLSRDQNENLRSMMKRQVDHMVRLVDDLVEVSRLSRGTIDLRRERVDITSVLRNAIDLSRPLVDAGKHQLVVDVVDEPLFIDADPVRIAQVFGNLLNNAAKYAAPGGCITLSARREGEQAVVSVRDRGIGIEPEMLPHVFELFTQGRREAHRAQDGLGIGLTLVRSLVEMHDGSVTASSAGCGQGSEFVVRVPLAASASTPASASHRVPGVSTSPLPVDSLRVLVVDDNVDAAKSLGMVLDLLGIEHRVEFSGQGALDMAATFHPNAVLLDIGMPGMDGHEVARRLRLDPRNDRTMLVAVTGWSQLQDKQRSRAAGFNHHLSKPVDIGALQSLLAQIQPVANNCGSHRSSA</sequence>
<keyword evidence="10" id="KW-1185">Reference proteome</keyword>
<evidence type="ECO:0000256" key="1">
    <source>
        <dbReference type="ARBA" id="ARBA00000085"/>
    </source>
</evidence>
<evidence type="ECO:0000259" key="8">
    <source>
        <dbReference type="PROSITE" id="PS50110"/>
    </source>
</evidence>
<dbReference type="InterPro" id="IPR003594">
    <property type="entry name" value="HATPase_dom"/>
</dbReference>
<evidence type="ECO:0000256" key="2">
    <source>
        <dbReference type="ARBA" id="ARBA00012438"/>
    </source>
</evidence>
<proteinExistence type="predicted"/>
<evidence type="ECO:0000256" key="5">
    <source>
        <dbReference type="ARBA" id="ARBA00022777"/>
    </source>
</evidence>
<dbReference type="SUPFAM" id="SSF52172">
    <property type="entry name" value="CheY-like"/>
    <property type="match status" value="2"/>
</dbReference>
<dbReference type="SMART" id="SM00448">
    <property type="entry name" value="REC"/>
    <property type="match status" value="1"/>
</dbReference>
<feature type="modified residue" description="4-aspartylphosphate" evidence="6">
    <location>
        <position position="459"/>
    </location>
</feature>
<reference evidence="10" key="1">
    <citation type="journal article" date="2019" name="Int. J. Syst. Evol. Microbiol.">
        <title>The Global Catalogue of Microorganisms (GCM) 10K type strain sequencing project: providing services to taxonomists for standard genome sequencing and annotation.</title>
        <authorList>
            <consortium name="The Broad Institute Genomics Platform"/>
            <consortium name="The Broad Institute Genome Sequencing Center for Infectious Disease"/>
            <person name="Wu L."/>
            <person name="Ma J."/>
        </authorList>
    </citation>
    <scope>NUCLEOTIDE SEQUENCE [LARGE SCALE GENOMIC DNA]</scope>
    <source>
        <strain evidence="10">CCUG 55491</strain>
    </source>
</reference>
<dbReference type="InterPro" id="IPR005467">
    <property type="entry name" value="His_kinase_dom"/>
</dbReference>
<dbReference type="PROSITE" id="PS50109">
    <property type="entry name" value="HIS_KIN"/>
    <property type="match status" value="1"/>
</dbReference>
<evidence type="ECO:0000259" key="7">
    <source>
        <dbReference type="PROSITE" id="PS50109"/>
    </source>
</evidence>
<dbReference type="InterPro" id="IPR011006">
    <property type="entry name" value="CheY-like_superfamily"/>
</dbReference>
<comment type="catalytic activity">
    <reaction evidence="1">
        <text>ATP + protein L-histidine = ADP + protein N-phospho-L-histidine.</text>
        <dbReference type="EC" id="2.7.13.3"/>
    </reaction>
</comment>
<feature type="domain" description="Response regulatory" evidence="8">
    <location>
        <begin position="410"/>
        <end position="526"/>
    </location>
</feature>
<dbReference type="RefSeq" id="WP_386811334.1">
    <property type="nucleotide sequence ID" value="NZ_JBHTIH010000002.1"/>
</dbReference>
<dbReference type="PANTHER" id="PTHR43047">
    <property type="entry name" value="TWO-COMPONENT HISTIDINE PROTEIN KINASE"/>
    <property type="match status" value="1"/>
</dbReference>
<evidence type="ECO:0000256" key="4">
    <source>
        <dbReference type="ARBA" id="ARBA00022679"/>
    </source>
</evidence>
<evidence type="ECO:0000313" key="10">
    <source>
        <dbReference type="Proteomes" id="UP001597090"/>
    </source>
</evidence>
<organism evidence="9 10">
    <name type="scientific">Lysobacter koreensis</name>
    <dbReference type="NCBI Taxonomy" id="266122"/>
    <lineage>
        <taxon>Bacteria</taxon>
        <taxon>Pseudomonadati</taxon>
        <taxon>Pseudomonadota</taxon>
        <taxon>Gammaproteobacteria</taxon>
        <taxon>Lysobacterales</taxon>
        <taxon>Lysobacteraceae</taxon>
        <taxon>Lysobacter</taxon>
    </lineage>
</organism>
<dbReference type="EC" id="2.7.13.3" evidence="2"/>
<dbReference type="InterPro" id="IPR003661">
    <property type="entry name" value="HisK_dim/P_dom"/>
</dbReference>
<keyword evidence="9" id="KW-0547">Nucleotide-binding</keyword>
<dbReference type="PROSITE" id="PS50110">
    <property type="entry name" value="RESPONSE_REGULATORY"/>
    <property type="match status" value="1"/>
</dbReference>
<dbReference type="Pfam" id="PF00072">
    <property type="entry name" value="Response_reg"/>
    <property type="match status" value="1"/>
</dbReference>
<evidence type="ECO:0000256" key="6">
    <source>
        <dbReference type="PROSITE-ProRule" id="PRU00169"/>
    </source>
</evidence>
<comment type="caution">
    <text evidence="9">The sequence shown here is derived from an EMBL/GenBank/DDBJ whole genome shotgun (WGS) entry which is preliminary data.</text>
</comment>
<dbReference type="InterPro" id="IPR004358">
    <property type="entry name" value="Sig_transdc_His_kin-like_C"/>
</dbReference>
<dbReference type="Gene3D" id="1.10.287.130">
    <property type="match status" value="1"/>
</dbReference>
<name>A0ABW2YJC6_9GAMM</name>
<dbReference type="InterPro" id="IPR001789">
    <property type="entry name" value="Sig_transdc_resp-reg_receiver"/>
</dbReference>
<keyword evidence="9" id="KW-0067">ATP-binding</keyword>
<dbReference type="GO" id="GO:0005524">
    <property type="term" value="F:ATP binding"/>
    <property type="evidence" value="ECO:0007669"/>
    <property type="project" value="UniProtKB-KW"/>
</dbReference>